<reference evidence="2" key="1">
    <citation type="submission" date="2022-11" db="EMBL/GenBank/DDBJ databases">
        <title>Genome Resource of Sclerotinia nivalis Strain SnTB1, a Plant Pathogen Isolated from American Ginseng.</title>
        <authorList>
            <person name="Fan S."/>
        </authorList>
    </citation>
    <scope>NUCLEOTIDE SEQUENCE</scope>
    <source>
        <strain evidence="2">SnTB1</strain>
    </source>
</reference>
<name>A0A9X0DFG7_9HELO</name>
<dbReference type="Proteomes" id="UP001152300">
    <property type="component" value="Unassembled WGS sequence"/>
</dbReference>
<feature type="region of interest" description="Disordered" evidence="1">
    <location>
        <begin position="487"/>
        <end position="533"/>
    </location>
</feature>
<gene>
    <name evidence="2" type="ORF">OCU04_011391</name>
</gene>
<dbReference type="InterPro" id="IPR053354">
    <property type="entry name" value="MGDG_epimerase"/>
</dbReference>
<keyword evidence="3" id="KW-1185">Reference proteome</keyword>
<feature type="compositionally biased region" description="Acidic residues" evidence="1">
    <location>
        <begin position="501"/>
        <end position="524"/>
    </location>
</feature>
<dbReference type="PANTHER" id="PTHR43558:SF6">
    <property type="entry name" value="REDUCTASE, PUTATIVE (AFU_ORTHOLOGUE AFUA_3G10540)-RELATED"/>
    <property type="match status" value="1"/>
</dbReference>
<dbReference type="EMBL" id="JAPEIS010000014">
    <property type="protein sequence ID" value="KAJ8059747.1"/>
    <property type="molecule type" value="Genomic_DNA"/>
</dbReference>
<evidence type="ECO:0000313" key="2">
    <source>
        <dbReference type="EMBL" id="KAJ8059747.1"/>
    </source>
</evidence>
<sequence>MEVSRSREPPLVNRDTNLLNETLTTPTAPSQFLVHLSKHPDTPTRELLHPYLSYETWLRKVFAKQHTGLDSLVGLVSIYDGHESSFKIRTIDHQAAINDKYIMPLGKCEQELEGDLAIAGSIARFHENFEAFTHGVLKDIDWSNIVVAGSAALLPLLSPRRNVPSTLSAAVEKSLEHYFQTIANASDIDIFMYGLDEQTAIRRIREIEATLRKNQRLLPGMGISLRTKNAITFVSPKWPYRHVQVILRLYQSITELITGFDIDCACVAFDGQQVYSSPRGIAAISTRTNTIDLTRRSPSYENRLFKYRKHNFEVFWDSLDRRKFDIAERRFGEMANSYELNPKRITGLARLVMFEMLLKRGHSRPYYIQRTLKKVDEVRDPAIMTGGSYDLSGYTNIETPYSALFTADRVCEYVKRHATEPFMFGTLDEVLHRKRSKKPQWNDRELSKTIKFIKENPGRQMIGSFYPLTADDWTEMAYYISSEYNTDDSGDEWESTNAGTEESEQVNQEESEEMSQQEIEEDNEEKSKQQGLRHTVRQWMRRSRVRLRYWCRRVRVIK</sequence>
<organism evidence="2 3">
    <name type="scientific">Sclerotinia nivalis</name>
    <dbReference type="NCBI Taxonomy" id="352851"/>
    <lineage>
        <taxon>Eukaryota</taxon>
        <taxon>Fungi</taxon>
        <taxon>Dikarya</taxon>
        <taxon>Ascomycota</taxon>
        <taxon>Pezizomycotina</taxon>
        <taxon>Leotiomycetes</taxon>
        <taxon>Helotiales</taxon>
        <taxon>Sclerotiniaceae</taxon>
        <taxon>Sclerotinia</taxon>
    </lineage>
</organism>
<protein>
    <submittedName>
        <fullName evidence="2">Uncharacterized protein</fullName>
    </submittedName>
</protein>
<dbReference type="OrthoDB" id="539213at2759"/>
<dbReference type="PANTHER" id="PTHR43558">
    <property type="entry name" value="REDUCTASE, PUTATIVE (AFU_ORTHOLOGUE AFUA_3G10540)-RELATED"/>
    <property type="match status" value="1"/>
</dbReference>
<accession>A0A9X0DFG7</accession>
<comment type="caution">
    <text evidence="2">The sequence shown here is derived from an EMBL/GenBank/DDBJ whole genome shotgun (WGS) entry which is preliminary data.</text>
</comment>
<evidence type="ECO:0000256" key="1">
    <source>
        <dbReference type="SAM" id="MobiDB-lite"/>
    </source>
</evidence>
<proteinExistence type="predicted"/>
<dbReference type="AlphaFoldDB" id="A0A9X0DFG7"/>
<evidence type="ECO:0000313" key="3">
    <source>
        <dbReference type="Proteomes" id="UP001152300"/>
    </source>
</evidence>